<dbReference type="eggNOG" id="KOG4698">
    <property type="taxonomic scope" value="Eukaryota"/>
</dbReference>
<sequence>MSIVLAIYCMIWVVPLRTTLQPLEAYPSIHRIGDQIFGHDTANDQQKLPWETATAQPGQDVSMDNFQPARPPLPPKHDEPHSEKPASDCPSGNETASEYNRGTLMSNFRLSADYINTLQGADIGKEKEWCDLHFGLPYLENMASNVVQYCTPDSRSQIDCMHATLDPNKTRHSTEQFCVVFNTAWHEGKFYIDCKLRAQHELDGFPPFINFTKSKLPYRNSAGEILEDWAILDDNIAAAGYEASGCSTHDTPFEEDYRVIYKRDSKTVGVENLWCTLTEISSWFVTMDVLQMATNKRTGKPYMSTEDAAKLETITIDGTTAERFDDIYSYFSGKPVRPLSDWNVDGKNGTKCLQKAIIPLIGRSGTWWDLPDRKLNCDHSVLAETIRNRFLKHFQIPTARNYGSTLNMTFIDRGSTPRRKIQNMAEVTDLIRKSYPNITLTVVDMNLTAWRDQLDIITHTDILVGVHGAGHAHSFFLPPQSAVIELLPGHSFNRRNYRNLAKMRGMRYFSGHITQLGDGEWRMCEWVKVTDKDAFLRLIDAAVQSMSHRGTLTNSVDTSRQVELLGQHDFE</sequence>
<feature type="chain" id="PRO_5004547588" description="Glycosyltransferase 61 catalytic domain-containing protein" evidence="5">
    <location>
        <begin position="26"/>
        <end position="571"/>
    </location>
</feature>
<gene>
    <name evidence="7" type="ORF">H072_6601</name>
</gene>
<protein>
    <recommendedName>
        <fullName evidence="6">Glycosyltransferase 61 catalytic domain-containing protein</fullName>
    </recommendedName>
</protein>
<dbReference type="STRING" id="1284197.S8A9B4"/>
<proteinExistence type="predicted"/>
<comment type="caution">
    <text evidence="7">The sequence shown here is derived from an EMBL/GenBank/DDBJ whole genome shotgun (WGS) entry which is preliminary data.</text>
</comment>
<feature type="compositionally biased region" description="Basic and acidic residues" evidence="4">
    <location>
        <begin position="75"/>
        <end position="86"/>
    </location>
</feature>
<feature type="region of interest" description="Disordered" evidence="4">
    <location>
        <begin position="55"/>
        <end position="96"/>
    </location>
</feature>
<evidence type="ECO:0000259" key="6">
    <source>
        <dbReference type="Pfam" id="PF04577"/>
    </source>
</evidence>
<dbReference type="PANTHER" id="PTHR20961">
    <property type="entry name" value="GLYCOSYLTRANSFERASE"/>
    <property type="match status" value="1"/>
</dbReference>
<keyword evidence="5" id="KW-0732">Signal</keyword>
<dbReference type="Pfam" id="PF04577">
    <property type="entry name" value="Glyco_transf_61"/>
    <property type="match status" value="1"/>
</dbReference>
<dbReference type="InterPro" id="IPR007657">
    <property type="entry name" value="Glycosyltransferase_61"/>
</dbReference>
<keyword evidence="1" id="KW-0328">Glycosyltransferase</keyword>
<dbReference type="GO" id="GO:0016757">
    <property type="term" value="F:glycosyltransferase activity"/>
    <property type="evidence" value="ECO:0007669"/>
    <property type="project" value="UniProtKB-KW"/>
</dbReference>
<keyword evidence="8" id="KW-1185">Reference proteome</keyword>
<reference evidence="8" key="2">
    <citation type="submission" date="2013-04" db="EMBL/GenBank/DDBJ databases">
        <title>Genomic mechanisms accounting for the adaptation to parasitism in nematode-trapping fungi.</title>
        <authorList>
            <person name="Ahren D.G."/>
        </authorList>
    </citation>
    <scope>NUCLEOTIDE SEQUENCE [LARGE SCALE GENOMIC DNA]</scope>
    <source>
        <strain evidence="8">CBS 200.50</strain>
    </source>
</reference>
<feature type="signal peptide" evidence="5">
    <location>
        <begin position="1"/>
        <end position="25"/>
    </location>
</feature>
<accession>S8A9B4</accession>
<evidence type="ECO:0000256" key="4">
    <source>
        <dbReference type="SAM" id="MobiDB-lite"/>
    </source>
</evidence>
<dbReference type="Proteomes" id="UP000015100">
    <property type="component" value="Unassembled WGS sequence"/>
</dbReference>
<dbReference type="AlphaFoldDB" id="S8A9B4"/>
<feature type="domain" description="Glycosyltransferase 61 catalytic" evidence="6">
    <location>
        <begin position="380"/>
        <end position="484"/>
    </location>
</feature>
<evidence type="ECO:0000256" key="2">
    <source>
        <dbReference type="ARBA" id="ARBA00022679"/>
    </source>
</evidence>
<reference evidence="7 8" key="1">
    <citation type="journal article" date="2013" name="PLoS Genet.">
        <title>Genomic mechanisms accounting for the adaptation to parasitism in nematode-trapping fungi.</title>
        <authorList>
            <person name="Meerupati T."/>
            <person name="Andersson K.M."/>
            <person name="Friman E."/>
            <person name="Kumar D."/>
            <person name="Tunlid A."/>
            <person name="Ahren D."/>
        </authorList>
    </citation>
    <scope>NUCLEOTIDE SEQUENCE [LARGE SCALE GENOMIC DNA]</scope>
    <source>
        <strain evidence="7 8">CBS 200.50</strain>
    </source>
</reference>
<evidence type="ECO:0000256" key="5">
    <source>
        <dbReference type="SAM" id="SignalP"/>
    </source>
</evidence>
<dbReference type="InterPro" id="IPR049625">
    <property type="entry name" value="Glyco_transf_61_cat"/>
</dbReference>
<name>S8A9B4_DACHA</name>
<evidence type="ECO:0000313" key="7">
    <source>
        <dbReference type="EMBL" id="EPS39615.1"/>
    </source>
</evidence>
<dbReference type="OrthoDB" id="529273at2759"/>
<keyword evidence="2" id="KW-0808">Transferase</keyword>
<dbReference type="HOGENOM" id="CLU_030112_1_0_1"/>
<feature type="compositionally biased region" description="Polar residues" evidence="4">
    <location>
        <begin position="55"/>
        <end position="65"/>
    </location>
</feature>
<evidence type="ECO:0000313" key="8">
    <source>
        <dbReference type="Proteomes" id="UP000015100"/>
    </source>
</evidence>
<evidence type="ECO:0000256" key="1">
    <source>
        <dbReference type="ARBA" id="ARBA00022676"/>
    </source>
</evidence>
<evidence type="ECO:0000256" key="3">
    <source>
        <dbReference type="ARBA" id="ARBA00023180"/>
    </source>
</evidence>
<dbReference type="EMBL" id="AQGS01000466">
    <property type="protein sequence ID" value="EPS39615.1"/>
    <property type="molecule type" value="Genomic_DNA"/>
</dbReference>
<organism evidence="7 8">
    <name type="scientific">Dactylellina haptotyla (strain CBS 200.50)</name>
    <name type="common">Nematode-trapping fungus</name>
    <name type="synonym">Monacrosporium haptotylum</name>
    <dbReference type="NCBI Taxonomy" id="1284197"/>
    <lineage>
        <taxon>Eukaryota</taxon>
        <taxon>Fungi</taxon>
        <taxon>Dikarya</taxon>
        <taxon>Ascomycota</taxon>
        <taxon>Pezizomycotina</taxon>
        <taxon>Orbiliomycetes</taxon>
        <taxon>Orbiliales</taxon>
        <taxon>Orbiliaceae</taxon>
        <taxon>Dactylellina</taxon>
    </lineage>
</organism>
<keyword evidence="3" id="KW-0325">Glycoprotein</keyword>